<name>A0A948TEJ7_9GAMM</name>
<evidence type="ECO:0000313" key="2">
    <source>
        <dbReference type="Proteomes" id="UP000733611"/>
    </source>
</evidence>
<dbReference type="EMBL" id="JAHLFE010000030">
    <property type="protein sequence ID" value="MBU3843561.1"/>
    <property type="molecule type" value="Genomic_DNA"/>
</dbReference>
<accession>A0A948TEJ7</accession>
<sequence>MAHIERLESECPPDAHKVIRPPENEVKATIVVKIDDSEAHTFGIADLCAVIALMSAKPLLLCSPQLREQIEAHKADEEINPAYLQISGDQAYLSYSDGAQGPVQPYFDLTAHPEAAANFLELLEQKQFVIIDTIAMLILRSISTVFPWDRLLAGDFVRQYVRARGDLVAPADYDLLQQIRYGRKDGYSIKDTEPRAYQYLRLERKLFLQYPTEDDD</sequence>
<comment type="caution">
    <text evidence="1">The sequence shown here is derived from an EMBL/GenBank/DDBJ whole genome shotgun (WGS) entry which is preliminary data.</text>
</comment>
<reference evidence="1" key="2">
    <citation type="submission" date="2021-04" db="EMBL/GenBank/DDBJ databases">
        <authorList>
            <person name="Gilroy R."/>
        </authorList>
    </citation>
    <scope>NUCLEOTIDE SEQUENCE</scope>
    <source>
        <strain evidence="1">378</strain>
    </source>
</reference>
<organism evidence="1 2">
    <name type="scientific">Candidatus Anaerobiospirillum pullicola</name>
    <dbReference type="NCBI Taxonomy" id="2838451"/>
    <lineage>
        <taxon>Bacteria</taxon>
        <taxon>Pseudomonadati</taxon>
        <taxon>Pseudomonadota</taxon>
        <taxon>Gammaproteobacteria</taxon>
        <taxon>Aeromonadales</taxon>
        <taxon>Succinivibrionaceae</taxon>
        <taxon>Anaerobiospirillum</taxon>
    </lineage>
</organism>
<gene>
    <name evidence="1" type="ORF">H9847_01620</name>
</gene>
<proteinExistence type="predicted"/>
<dbReference type="Proteomes" id="UP000733611">
    <property type="component" value="Unassembled WGS sequence"/>
</dbReference>
<evidence type="ECO:0000313" key="1">
    <source>
        <dbReference type="EMBL" id="MBU3843561.1"/>
    </source>
</evidence>
<reference evidence="1" key="1">
    <citation type="journal article" date="2021" name="PeerJ">
        <title>Extensive microbial diversity within the chicken gut microbiome revealed by metagenomics and culture.</title>
        <authorList>
            <person name="Gilroy R."/>
            <person name="Ravi A."/>
            <person name="Getino M."/>
            <person name="Pursley I."/>
            <person name="Horton D.L."/>
            <person name="Alikhan N.F."/>
            <person name="Baker D."/>
            <person name="Gharbi K."/>
            <person name="Hall N."/>
            <person name="Watson M."/>
            <person name="Adriaenssens E.M."/>
            <person name="Foster-Nyarko E."/>
            <person name="Jarju S."/>
            <person name="Secka A."/>
            <person name="Antonio M."/>
            <person name="Oren A."/>
            <person name="Chaudhuri R.R."/>
            <person name="La Ragione R."/>
            <person name="Hildebrand F."/>
            <person name="Pallen M.J."/>
        </authorList>
    </citation>
    <scope>NUCLEOTIDE SEQUENCE</scope>
    <source>
        <strain evidence="1">378</strain>
    </source>
</reference>
<dbReference type="AlphaFoldDB" id="A0A948TEJ7"/>
<protein>
    <submittedName>
        <fullName evidence="1">Uncharacterized protein</fullName>
    </submittedName>
</protein>